<dbReference type="PANTHER" id="PTHR45947:SF3">
    <property type="entry name" value="SULFOQUINOVOSYL TRANSFERASE SQD2"/>
    <property type="match status" value="1"/>
</dbReference>
<dbReference type="Gene3D" id="3.40.50.2000">
    <property type="entry name" value="Glycogen Phosphorylase B"/>
    <property type="match status" value="2"/>
</dbReference>
<sequence>MNRKVLMVLNQDFPDVRVCQEVKELEKEGFDVYILVDRLKENIAITNYSIIDFNLIECDVFLTKYERFKFKYSFKNDRLYNDVIEQLAKLDILDRIDIVHCHDLLWSKFSYQLCNRLRSKLILDFHENYPSLIDLHHQSKSFLKMIVSKIVDNSSRYYNYEKKMSKLADKIIVVASENGQRLVDKGIASDKIYLVSNTKNPYLYTILESRQSNKINLLYHGSIQKLRGLRTLIRAFSLLDQNEYSLTIVGFKEGCSEKKYIENFVKSNDLSSVKLIDWMSDKHRMLTILAEADICIIPHETSELTQTTIPNKIFEYMCHGKPIIVSDVKPLSSIVENSNSGRIFIAGNHINLAEVIRSFKQEEIISMGIQGRKSAEELYNWNNDAMRLISCYKSIRETS</sequence>
<dbReference type="PATRIC" id="fig|1481663.12.peg.528"/>
<dbReference type="Proteomes" id="UP000050491">
    <property type="component" value="Unassembled WGS sequence"/>
</dbReference>
<accession>A0A0Q0THS7</accession>
<protein>
    <recommendedName>
        <fullName evidence="1">Glycosyltransferase subfamily 4-like N-terminal domain-containing protein</fullName>
    </recommendedName>
</protein>
<comment type="caution">
    <text evidence="2">The sequence shown here is derived from an EMBL/GenBank/DDBJ whole genome shotgun (WGS) entry which is preliminary data.</text>
</comment>
<gene>
    <name evidence="2" type="ORF">XV92_08840</name>
</gene>
<reference evidence="2 3" key="1">
    <citation type="journal article" date="2015" name="Genome Biol. Evol.">
        <title>The Dynamics of Genetic Interactions between Vibrio metoecus and Vibrio cholerae, Two Close Relatives Co-Occurring in the Environment.</title>
        <authorList>
            <person name="Orata F.D."/>
            <person name="Kirchberger P.C."/>
            <person name="Meheust R."/>
            <person name="Barlow E.J."/>
            <person name="Tarr C.L."/>
            <person name="Boucher Y."/>
        </authorList>
    </citation>
    <scope>NUCLEOTIDE SEQUENCE [LARGE SCALE GENOMIC DNA]</scope>
    <source>
        <strain evidence="2 3">YB5B04</strain>
    </source>
</reference>
<dbReference type="EMBL" id="LBGP01000011">
    <property type="protein sequence ID" value="KQB01575.1"/>
    <property type="molecule type" value="Genomic_DNA"/>
</dbReference>
<evidence type="ECO:0000259" key="1">
    <source>
        <dbReference type="Pfam" id="PF13439"/>
    </source>
</evidence>
<evidence type="ECO:0000313" key="2">
    <source>
        <dbReference type="EMBL" id="KQB01575.1"/>
    </source>
</evidence>
<dbReference type="PANTHER" id="PTHR45947">
    <property type="entry name" value="SULFOQUINOVOSYL TRANSFERASE SQD2"/>
    <property type="match status" value="1"/>
</dbReference>
<dbReference type="OrthoDB" id="9768937at2"/>
<dbReference type="InterPro" id="IPR050194">
    <property type="entry name" value="Glycosyltransferase_grp1"/>
</dbReference>
<name>A0A0Q0THS7_VIBMT</name>
<proteinExistence type="predicted"/>
<dbReference type="CDD" id="cd03794">
    <property type="entry name" value="GT4_WbuB-like"/>
    <property type="match status" value="1"/>
</dbReference>
<dbReference type="Pfam" id="PF13439">
    <property type="entry name" value="Glyco_transf_4"/>
    <property type="match status" value="1"/>
</dbReference>
<evidence type="ECO:0000313" key="3">
    <source>
        <dbReference type="Proteomes" id="UP000050491"/>
    </source>
</evidence>
<organism evidence="2 3">
    <name type="scientific">Vibrio metoecus</name>
    <dbReference type="NCBI Taxonomy" id="1481663"/>
    <lineage>
        <taxon>Bacteria</taxon>
        <taxon>Pseudomonadati</taxon>
        <taxon>Pseudomonadota</taxon>
        <taxon>Gammaproteobacteria</taxon>
        <taxon>Vibrionales</taxon>
        <taxon>Vibrionaceae</taxon>
        <taxon>Vibrio</taxon>
    </lineage>
</organism>
<dbReference type="SUPFAM" id="SSF53756">
    <property type="entry name" value="UDP-Glycosyltransferase/glycogen phosphorylase"/>
    <property type="match status" value="1"/>
</dbReference>
<dbReference type="AlphaFoldDB" id="A0A0Q0THS7"/>
<dbReference type="RefSeq" id="WP_055064608.1">
    <property type="nucleotide sequence ID" value="NZ_LBGP01000011.1"/>
</dbReference>
<dbReference type="InterPro" id="IPR028098">
    <property type="entry name" value="Glyco_trans_4-like_N"/>
</dbReference>
<dbReference type="GO" id="GO:0016757">
    <property type="term" value="F:glycosyltransferase activity"/>
    <property type="evidence" value="ECO:0007669"/>
    <property type="project" value="TreeGrafter"/>
</dbReference>
<dbReference type="Pfam" id="PF13692">
    <property type="entry name" value="Glyco_trans_1_4"/>
    <property type="match status" value="1"/>
</dbReference>
<feature type="domain" description="Glycosyltransferase subfamily 4-like N-terminal" evidence="1">
    <location>
        <begin position="18"/>
        <end position="197"/>
    </location>
</feature>